<name>A0A7G9GNL8_9FIRM</name>
<sequence>MPAGDKLIQCMKQVSKKANPATKNTDVVYGVVKSTSPLTVLVDNRLELTEEFLILSPFCKKAGFNISINSHQHGISVSKVSQENHSHGIADITLKDHKHKLDGKDTSDAGSQTISNLKTKESGGFSIQPTAECGEAGGHKISVTLWGDLEVADKLVMLRVAEGQAYMILYRDRLDIKVSCQDQP</sequence>
<dbReference type="InterPro" id="IPR022555">
    <property type="entry name" value="DUF2577"/>
</dbReference>
<proteinExistence type="predicted"/>
<dbReference type="Proteomes" id="UP000515856">
    <property type="component" value="Chromosome"/>
</dbReference>
<gene>
    <name evidence="1" type="ORF">H9Q80_00140</name>
</gene>
<evidence type="ECO:0000313" key="1">
    <source>
        <dbReference type="EMBL" id="QNM12400.1"/>
    </source>
</evidence>
<protein>
    <submittedName>
        <fullName evidence="1">DUF2577 family protein</fullName>
    </submittedName>
</protein>
<dbReference type="Pfam" id="PF10844">
    <property type="entry name" value="DUF2577"/>
    <property type="match status" value="1"/>
</dbReference>
<dbReference type="RefSeq" id="WP_118667114.1">
    <property type="nucleotide sequence ID" value="NZ_CP060636.1"/>
</dbReference>
<evidence type="ECO:0000313" key="2">
    <source>
        <dbReference type="Proteomes" id="UP000515856"/>
    </source>
</evidence>
<reference evidence="1 2" key="1">
    <citation type="submission" date="2020-08" db="EMBL/GenBank/DDBJ databases">
        <authorList>
            <person name="Liu C."/>
            <person name="Sun Q."/>
        </authorList>
    </citation>
    <scope>NUCLEOTIDE SEQUENCE [LARGE SCALE GENOMIC DNA]</scope>
    <source>
        <strain evidence="1 2">NSJ-61</strain>
    </source>
</reference>
<dbReference type="AlphaFoldDB" id="A0A7G9GNL8"/>
<dbReference type="KEGG" id="ehn:H9Q80_00140"/>
<dbReference type="EMBL" id="CP060636">
    <property type="protein sequence ID" value="QNM12400.1"/>
    <property type="molecule type" value="Genomic_DNA"/>
</dbReference>
<keyword evidence="2" id="KW-1185">Reference proteome</keyword>
<organism evidence="1 2">
    <name type="scientific">[Eubacterium] hominis</name>
    <dbReference type="NCBI Taxonomy" id="2764325"/>
    <lineage>
        <taxon>Bacteria</taxon>
        <taxon>Bacillati</taxon>
        <taxon>Bacillota</taxon>
        <taxon>Erysipelotrichia</taxon>
        <taxon>Erysipelotrichales</taxon>
        <taxon>Erysipelotrichaceae</taxon>
        <taxon>Amedibacillus</taxon>
    </lineage>
</organism>
<accession>A0A7G9GNL8</accession>